<dbReference type="EMBL" id="MNCJ02000329">
    <property type="protein sequence ID" value="KAF5768950.1"/>
    <property type="molecule type" value="Genomic_DNA"/>
</dbReference>
<protein>
    <submittedName>
        <fullName evidence="3">Plus-3 domain, Plus3-like superfamily protein</fullName>
    </submittedName>
    <submittedName>
        <fullName evidence="4">Putative plus-3 domain-containing protein</fullName>
    </submittedName>
</protein>
<evidence type="ECO:0000256" key="1">
    <source>
        <dbReference type="SAM" id="MobiDB-lite"/>
    </source>
</evidence>
<dbReference type="AlphaFoldDB" id="A0A251SHP3"/>
<reference evidence="4" key="2">
    <citation type="submission" date="2017-02" db="EMBL/GenBank/DDBJ databases">
        <title>Sunflower complete genome.</title>
        <authorList>
            <person name="Langlade N."/>
            <person name="Munos S."/>
        </authorList>
    </citation>
    <scope>NUCLEOTIDE SEQUENCE [LARGE SCALE GENOMIC DNA]</scope>
    <source>
        <tissue evidence="4">Leaves</tissue>
    </source>
</reference>
<dbReference type="GO" id="GO:0003677">
    <property type="term" value="F:DNA binding"/>
    <property type="evidence" value="ECO:0007669"/>
    <property type="project" value="InterPro"/>
</dbReference>
<dbReference type="Proteomes" id="UP000215914">
    <property type="component" value="Chromosome 14"/>
</dbReference>
<dbReference type="PROSITE" id="PS51360">
    <property type="entry name" value="PLUS3"/>
    <property type="match status" value="1"/>
</dbReference>
<dbReference type="SUPFAM" id="SSF159042">
    <property type="entry name" value="Plus3-like"/>
    <property type="match status" value="1"/>
</dbReference>
<evidence type="ECO:0000313" key="3">
    <source>
        <dbReference type="EMBL" id="KAF5768950.1"/>
    </source>
</evidence>
<dbReference type="InterPro" id="IPR036128">
    <property type="entry name" value="Plus3-like_sf"/>
</dbReference>
<dbReference type="STRING" id="4232.A0A251SHP3"/>
<dbReference type="SMART" id="SM00719">
    <property type="entry name" value="Plus3"/>
    <property type="match status" value="1"/>
</dbReference>
<dbReference type="InterPro" id="IPR004343">
    <property type="entry name" value="Plus-3_dom"/>
</dbReference>
<gene>
    <name evidence="4" type="ORF">HannXRQ_Chr14g0441381</name>
    <name evidence="3" type="ORF">HanXRQr2_Chr14g0642521</name>
</gene>
<proteinExistence type="predicted"/>
<dbReference type="PANTHER" id="PTHR46695">
    <property type="entry name" value="ZINC FINGER CCCH DOMAIN-CONTAINING PROTEIN 44-RELATED"/>
    <property type="match status" value="1"/>
</dbReference>
<dbReference type="Gramene" id="mRNA:HanXRQr2_Chr14g0642521">
    <property type="protein sequence ID" value="mRNA:HanXRQr2_Chr14g0642521"/>
    <property type="gene ID" value="HanXRQr2_Chr14g0642521"/>
</dbReference>
<evidence type="ECO:0000313" key="5">
    <source>
        <dbReference type="Proteomes" id="UP000215914"/>
    </source>
</evidence>
<feature type="region of interest" description="Disordered" evidence="1">
    <location>
        <begin position="19"/>
        <end position="49"/>
    </location>
</feature>
<dbReference type="InParanoid" id="A0A251SHP3"/>
<dbReference type="PANTHER" id="PTHR46695:SF5">
    <property type="entry name" value="RNA POLYMERASE-ASSOCIATED PROTEIN RTF1 HOMOLOG"/>
    <property type="match status" value="1"/>
</dbReference>
<keyword evidence="5" id="KW-1185">Reference proteome</keyword>
<reference evidence="3 5" key="1">
    <citation type="journal article" date="2017" name="Nature">
        <title>The sunflower genome provides insights into oil metabolism, flowering and Asterid evolution.</title>
        <authorList>
            <person name="Badouin H."/>
            <person name="Gouzy J."/>
            <person name="Grassa C.J."/>
            <person name="Murat F."/>
            <person name="Staton S.E."/>
            <person name="Cottret L."/>
            <person name="Lelandais-Briere C."/>
            <person name="Owens G.L."/>
            <person name="Carrere S."/>
            <person name="Mayjonade B."/>
            <person name="Legrand L."/>
            <person name="Gill N."/>
            <person name="Kane N.C."/>
            <person name="Bowers J.E."/>
            <person name="Hubner S."/>
            <person name="Bellec A."/>
            <person name="Berard A."/>
            <person name="Berges H."/>
            <person name="Blanchet N."/>
            <person name="Boniface M.C."/>
            <person name="Brunel D."/>
            <person name="Catrice O."/>
            <person name="Chaidir N."/>
            <person name="Claudel C."/>
            <person name="Donnadieu C."/>
            <person name="Faraut T."/>
            <person name="Fievet G."/>
            <person name="Helmstetter N."/>
            <person name="King M."/>
            <person name="Knapp S.J."/>
            <person name="Lai Z."/>
            <person name="Le Paslier M.C."/>
            <person name="Lippi Y."/>
            <person name="Lorenzon L."/>
            <person name="Mandel J.R."/>
            <person name="Marage G."/>
            <person name="Marchand G."/>
            <person name="Marquand E."/>
            <person name="Bret-Mestries E."/>
            <person name="Morien E."/>
            <person name="Nambeesan S."/>
            <person name="Nguyen T."/>
            <person name="Pegot-Espagnet P."/>
            <person name="Pouilly N."/>
            <person name="Raftis F."/>
            <person name="Sallet E."/>
            <person name="Schiex T."/>
            <person name="Thomas J."/>
            <person name="Vandecasteele C."/>
            <person name="Vares D."/>
            <person name="Vear F."/>
            <person name="Vautrin S."/>
            <person name="Crespi M."/>
            <person name="Mangin B."/>
            <person name="Burke J.M."/>
            <person name="Salse J."/>
            <person name="Munos S."/>
            <person name="Vincourt P."/>
            <person name="Rieseberg L.H."/>
            <person name="Langlade N.B."/>
        </authorList>
    </citation>
    <scope>NUCLEOTIDE SEQUENCE [LARGE SCALE GENOMIC DNA]</scope>
    <source>
        <strain evidence="5">cv. SF193</strain>
        <tissue evidence="3">Leaves</tissue>
    </source>
</reference>
<evidence type="ECO:0000313" key="4">
    <source>
        <dbReference type="EMBL" id="OTF98052.1"/>
    </source>
</evidence>
<evidence type="ECO:0000259" key="2">
    <source>
        <dbReference type="PROSITE" id="PS51360"/>
    </source>
</evidence>
<name>A0A251SHP3_HELAN</name>
<organism evidence="4 5">
    <name type="scientific">Helianthus annuus</name>
    <name type="common">Common sunflower</name>
    <dbReference type="NCBI Taxonomy" id="4232"/>
    <lineage>
        <taxon>Eukaryota</taxon>
        <taxon>Viridiplantae</taxon>
        <taxon>Streptophyta</taxon>
        <taxon>Embryophyta</taxon>
        <taxon>Tracheophyta</taxon>
        <taxon>Spermatophyta</taxon>
        <taxon>Magnoliopsida</taxon>
        <taxon>eudicotyledons</taxon>
        <taxon>Gunneridae</taxon>
        <taxon>Pentapetalae</taxon>
        <taxon>asterids</taxon>
        <taxon>campanulids</taxon>
        <taxon>Asterales</taxon>
        <taxon>Asteraceae</taxon>
        <taxon>Asteroideae</taxon>
        <taxon>Heliantheae alliance</taxon>
        <taxon>Heliantheae</taxon>
        <taxon>Helianthus</taxon>
    </lineage>
</organism>
<dbReference type="Gene3D" id="3.90.70.200">
    <property type="entry name" value="Plus-3 domain"/>
    <property type="match status" value="1"/>
</dbReference>
<dbReference type="EMBL" id="CM007903">
    <property type="protein sequence ID" value="OTF98052.1"/>
    <property type="molecule type" value="Genomic_DNA"/>
</dbReference>
<dbReference type="Pfam" id="PF03126">
    <property type="entry name" value="Plus-3"/>
    <property type="match status" value="1"/>
</dbReference>
<reference evidence="3" key="3">
    <citation type="submission" date="2020-06" db="EMBL/GenBank/DDBJ databases">
        <title>Helianthus annuus Genome sequencing and assembly Release 2.</title>
        <authorList>
            <person name="Gouzy J."/>
            <person name="Langlade N."/>
            <person name="Munos S."/>
        </authorList>
    </citation>
    <scope>NUCLEOTIDE SEQUENCE</scope>
    <source>
        <tissue evidence="3">Leaves</tissue>
    </source>
</reference>
<accession>A0A251SHP3</accession>
<sequence>MLKLLESHFLIKEDDNNQGSVVDTETSPLDDEKTKDKKHKNRKKGDQELQSNRDDYAAIDIHNINLIYIKRKLAEDLLDDTESFHSKIVGAFVRIRISGANPNQDLYGLVQVTGTTTGAQYAVGKKKTDIMLEILNLNKAESVSIDTISNQDFTETCLNFLCS</sequence>
<feature type="domain" description="Plus3" evidence="2">
    <location>
        <begin position="58"/>
        <end position="163"/>
    </location>
</feature>